<keyword evidence="1" id="KW-0479">Metal-binding</keyword>
<accession>A0A816J3W9</accession>
<sequence>SSSSEAGSNAISGGMTSSYVRCLCSKLSVVRKAWTDDNPGRRFYGCPNPKWKSCTFFKWFDVEKPYGWQKNSLLEARDLIREQEEELKKLKAMKLRAMVGRDGKEMESEILLQMEEENKKLRAMVGPDANEMESKMLQLENENKKLKQELAVSYGKEKMGKQFVIISWVGFACVTPVIVNALK</sequence>
<dbReference type="GO" id="GO:0008270">
    <property type="term" value="F:zinc ion binding"/>
    <property type="evidence" value="ECO:0007669"/>
    <property type="project" value="UniProtKB-KW"/>
</dbReference>
<feature type="non-terminal residue" evidence="8">
    <location>
        <position position="1"/>
    </location>
</feature>
<dbReference type="AlphaFoldDB" id="A0A816J3W9"/>
<dbReference type="InterPro" id="IPR057222">
    <property type="entry name" value="DUF7900"/>
</dbReference>
<organism evidence="8">
    <name type="scientific">Brassica napus</name>
    <name type="common">Rape</name>
    <dbReference type="NCBI Taxonomy" id="3708"/>
    <lineage>
        <taxon>Eukaryota</taxon>
        <taxon>Viridiplantae</taxon>
        <taxon>Streptophyta</taxon>
        <taxon>Embryophyta</taxon>
        <taxon>Tracheophyta</taxon>
        <taxon>Spermatophyta</taxon>
        <taxon>Magnoliopsida</taxon>
        <taxon>eudicotyledons</taxon>
        <taxon>Gunneridae</taxon>
        <taxon>Pentapetalae</taxon>
        <taxon>rosids</taxon>
        <taxon>malvids</taxon>
        <taxon>Brassicales</taxon>
        <taxon>Brassicaceae</taxon>
        <taxon>Brassiceae</taxon>
        <taxon>Brassica</taxon>
    </lineage>
</organism>
<protein>
    <submittedName>
        <fullName evidence="8">(rape) hypothetical protein</fullName>
    </submittedName>
</protein>
<dbReference type="Pfam" id="PF06839">
    <property type="entry name" value="Zn_ribbon_GRF"/>
    <property type="match status" value="1"/>
</dbReference>
<evidence type="ECO:0000256" key="5">
    <source>
        <dbReference type="SAM" id="Coils"/>
    </source>
</evidence>
<keyword evidence="6" id="KW-0472">Membrane</keyword>
<gene>
    <name evidence="8" type="ORF">DARMORV10_C09P37560.1</name>
</gene>
<dbReference type="Proteomes" id="UP001295469">
    <property type="component" value="Chromosome C09"/>
</dbReference>
<feature type="domain" description="GRF-type" evidence="7">
    <location>
        <begin position="22"/>
        <end position="63"/>
    </location>
</feature>
<feature type="coiled-coil region" evidence="5">
    <location>
        <begin position="129"/>
        <end position="156"/>
    </location>
</feature>
<keyword evidence="6" id="KW-0812">Transmembrane</keyword>
<feature type="transmembrane region" description="Helical" evidence="6">
    <location>
        <begin position="163"/>
        <end position="182"/>
    </location>
</feature>
<keyword evidence="2 4" id="KW-0863">Zinc-finger</keyword>
<evidence type="ECO:0000313" key="8">
    <source>
        <dbReference type="EMBL" id="CAF1748212.1"/>
    </source>
</evidence>
<evidence type="ECO:0000256" key="4">
    <source>
        <dbReference type="PROSITE-ProRule" id="PRU01343"/>
    </source>
</evidence>
<dbReference type="Pfam" id="PF25464">
    <property type="entry name" value="DUF7900"/>
    <property type="match status" value="1"/>
</dbReference>
<dbReference type="PANTHER" id="PTHR33248">
    <property type="entry name" value="ZINC ION-BINDING PROTEIN"/>
    <property type="match status" value="1"/>
</dbReference>
<proteinExistence type="predicted"/>
<keyword evidence="6" id="KW-1133">Transmembrane helix</keyword>
<reference evidence="8" key="1">
    <citation type="submission" date="2021-01" db="EMBL/GenBank/DDBJ databases">
        <authorList>
            <consortium name="Genoscope - CEA"/>
            <person name="William W."/>
        </authorList>
    </citation>
    <scope>NUCLEOTIDE SEQUENCE</scope>
</reference>
<keyword evidence="3" id="KW-0862">Zinc</keyword>
<evidence type="ECO:0000259" key="7">
    <source>
        <dbReference type="PROSITE" id="PS51999"/>
    </source>
</evidence>
<keyword evidence="5" id="KW-0175">Coiled coil</keyword>
<evidence type="ECO:0000256" key="3">
    <source>
        <dbReference type="ARBA" id="ARBA00022833"/>
    </source>
</evidence>
<name>A0A816J3W9_BRANA</name>
<dbReference type="EMBL" id="HG994373">
    <property type="protein sequence ID" value="CAF1748212.1"/>
    <property type="molecule type" value="Genomic_DNA"/>
</dbReference>
<evidence type="ECO:0000256" key="2">
    <source>
        <dbReference type="ARBA" id="ARBA00022771"/>
    </source>
</evidence>
<evidence type="ECO:0000256" key="1">
    <source>
        <dbReference type="ARBA" id="ARBA00022723"/>
    </source>
</evidence>
<dbReference type="InterPro" id="IPR010666">
    <property type="entry name" value="Znf_GRF"/>
</dbReference>
<evidence type="ECO:0000256" key="6">
    <source>
        <dbReference type="SAM" id="Phobius"/>
    </source>
</evidence>
<dbReference type="PROSITE" id="PS51999">
    <property type="entry name" value="ZF_GRF"/>
    <property type="match status" value="1"/>
</dbReference>